<keyword evidence="5 8" id="KW-1133">Transmembrane helix</keyword>
<feature type="transmembrane region" description="Helical" evidence="8">
    <location>
        <begin position="49"/>
        <end position="67"/>
    </location>
</feature>
<feature type="transmembrane region" description="Helical" evidence="8">
    <location>
        <begin position="287"/>
        <end position="314"/>
    </location>
</feature>
<keyword evidence="6 8" id="KW-0472">Membrane</keyword>
<evidence type="ECO:0000256" key="4">
    <source>
        <dbReference type="ARBA" id="ARBA00022692"/>
    </source>
</evidence>
<organism evidence="9 10">
    <name type="scientific">Garicola koreensis</name>
    <dbReference type="NCBI Taxonomy" id="1262554"/>
    <lineage>
        <taxon>Bacteria</taxon>
        <taxon>Bacillati</taxon>
        <taxon>Actinomycetota</taxon>
        <taxon>Actinomycetes</taxon>
        <taxon>Micrococcales</taxon>
        <taxon>Micrococcaceae</taxon>
        <taxon>Garicola</taxon>
    </lineage>
</organism>
<accession>A0A7W5TSP7</accession>
<reference evidence="9 10" key="1">
    <citation type="submission" date="2020-08" db="EMBL/GenBank/DDBJ databases">
        <title>Sequencing the genomes of 1000 actinobacteria strains.</title>
        <authorList>
            <person name="Klenk H.-P."/>
        </authorList>
    </citation>
    <scope>NUCLEOTIDE SEQUENCE [LARGE SCALE GENOMIC DNA]</scope>
    <source>
        <strain evidence="9 10">DSM 28238</strain>
    </source>
</reference>
<keyword evidence="10" id="KW-1185">Reference proteome</keyword>
<evidence type="ECO:0000256" key="3">
    <source>
        <dbReference type="ARBA" id="ARBA00022679"/>
    </source>
</evidence>
<proteinExistence type="inferred from homology"/>
<protein>
    <recommendedName>
        <fullName evidence="11">DUF2029 domain-containing protein</fullName>
    </recommendedName>
</protein>
<dbReference type="EMBL" id="JACIBT010000001">
    <property type="protein sequence ID" value="MBB3667068.1"/>
    <property type="molecule type" value="Genomic_DNA"/>
</dbReference>
<dbReference type="GO" id="GO:0016757">
    <property type="term" value="F:glycosyltransferase activity"/>
    <property type="evidence" value="ECO:0007669"/>
    <property type="project" value="UniProtKB-KW"/>
</dbReference>
<dbReference type="InterPro" id="IPR049829">
    <property type="entry name" value="MptA/B-like"/>
</dbReference>
<keyword evidence="2" id="KW-0328">Glycosyltransferase</keyword>
<evidence type="ECO:0008006" key="11">
    <source>
        <dbReference type="Google" id="ProtNLM"/>
    </source>
</evidence>
<evidence type="ECO:0000256" key="1">
    <source>
        <dbReference type="ARBA" id="ARBA00004141"/>
    </source>
</evidence>
<comment type="caution">
    <text evidence="9">The sequence shown here is derived from an EMBL/GenBank/DDBJ whole genome shotgun (WGS) entry which is preliminary data.</text>
</comment>
<evidence type="ECO:0000313" key="10">
    <source>
        <dbReference type="Proteomes" id="UP000547528"/>
    </source>
</evidence>
<feature type="transmembrane region" description="Helical" evidence="8">
    <location>
        <begin position="458"/>
        <end position="475"/>
    </location>
</feature>
<feature type="transmembrane region" description="Helical" evidence="8">
    <location>
        <begin position="129"/>
        <end position="152"/>
    </location>
</feature>
<evidence type="ECO:0000256" key="5">
    <source>
        <dbReference type="ARBA" id="ARBA00022989"/>
    </source>
</evidence>
<evidence type="ECO:0000256" key="6">
    <source>
        <dbReference type="ARBA" id="ARBA00023136"/>
    </source>
</evidence>
<feature type="transmembrane region" description="Helical" evidence="8">
    <location>
        <begin position="256"/>
        <end position="281"/>
    </location>
</feature>
<evidence type="ECO:0000256" key="8">
    <source>
        <dbReference type="SAM" id="Phobius"/>
    </source>
</evidence>
<evidence type="ECO:0000313" key="9">
    <source>
        <dbReference type="EMBL" id="MBB3667068.1"/>
    </source>
</evidence>
<dbReference type="AlphaFoldDB" id="A0A7W5TSP7"/>
<feature type="transmembrane region" description="Helical" evidence="8">
    <location>
        <begin position="87"/>
        <end position="108"/>
    </location>
</feature>
<evidence type="ECO:0000256" key="2">
    <source>
        <dbReference type="ARBA" id="ARBA00022676"/>
    </source>
</evidence>
<feature type="transmembrane region" description="Helical" evidence="8">
    <location>
        <begin position="390"/>
        <end position="412"/>
    </location>
</feature>
<dbReference type="Pfam" id="PF26314">
    <property type="entry name" value="MptA_B_family"/>
    <property type="match status" value="1"/>
</dbReference>
<feature type="transmembrane region" description="Helical" evidence="8">
    <location>
        <begin position="424"/>
        <end position="451"/>
    </location>
</feature>
<feature type="transmembrane region" description="Helical" evidence="8">
    <location>
        <begin position="326"/>
        <end position="345"/>
    </location>
</feature>
<feature type="transmembrane region" description="Helical" evidence="8">
    <location>
        <begin position="487"/>
        <end position="506"/>
    </location>
</feature>
<sequence>MTEPIRPTASNPISAAAESLREFLGRFRATSWLIGGPEGAVSHTLRQGLLASLMIMVGSWGVGYLVMAPSSWLAVNPALVPLRTTTGGVVTCAVLLAIGALLLLRSWLRLAQRVSSWDASSVSVMRRAVFMWGAPLLLCFPIFSQDVFSYWAQGGLLHAQQNPYEAGVSGLPGWFAVGADEQWAESPSPYGPLFLVFAQGVWFLSQGIPEVAVLAFRMLAVLGVALMLVVIPLLARTFGSQPGWALWLCLLNPLSLIVFIPAAHNDALMIGLILTGVWYAVRGRRLAAVLLLVGAVAIKPIAMVVLPFVVLLTLKDTSSYLLRLREWAFATLIAVLLLGGGGWLLGVGVGWFTAALGAGSAILQGAPIGLAGLGIGHAAEALSGVNAETVASWVYAAARIGSAVVLGVLLLWPRLGNPVLWAGYGLTAVVLASSIIQPWYLLWVLPLFAVVHVYRGRALVGVILLLTVLTLLPMIGQLSVAQWMDTLLVQAIVIAVAALYLIYIMFFDPNTTTLFSVKRVSQRWNAAQGWQSLKELPKPQTSWAAENIYQKAR</sequence>
<feature type="transmembrane region" description="Helical" evidence="8">
    <location>
        <begin position="211"/>
        <end position="235"/>
    </location>
</feature>
<feature type="transmembrane region" description="Helical" evidence="8">
    <location>
        <begin position="351"/>
        <end position="378"/>
    </location>
</feature>
<gene>
    <name evidence="9" type="ORF">FHX47_000661</name>
</gene>
<keyword evidence="3" id="KW-0808">Transferase</keyword>
<name>A0A7W5TSP7_9MICC</name>
<dbReference type="GO" id="GO:0016020">
    <property type="term" value="C:membrane"/>
    <property type="evidence" value="ECO:0007669"/>
    <property type="project" value="UniProtKB-SubCell"/>
</dbReference>
<comment type="subcellular location">
    <subcellularLocation>
        <location evidence="1">Membrane</location>
        <topology evidence="1">Multi-pass membrane protein</topology>
    </subcellularLocation>
</comment>
<comment type="similarity">
    <text evidence="7">Belongs to the MptA/B family.</text>
</comment>
<dbReference type="NCBIfam" id="NF038066">
    <property type="entry name" value="MptB"/>
    <property type="match status" value="1"/>
</dbReference>
<dbReference type="Proteomes" id="UP000547528">
    <property type="component" value="Unassembled WGS sequence"/>
</dbReference>
<keyword evidence="4 8" id="KW-0812">Transmembrane</keyword>
<dbReference type="RefSeq" id="WP_183357436.1">
    <property type="nucleotide sequence ID" value="NZ_BAABKR010000001.1"/>
</dbReference>
<evidence type="ECO:0000256" key="7">
    <source>
        <dbReference type="ARBA" id="ARBA00043987"/>
    </source>
</evidence>